<dbReference type="Gene3D" id="1.20.1250.20">
    <property type="entry name" value="MFS general substrate transporter like domains"/>
    <property type="match status" value="2"/>
</dbReference>
<keyword evidence="11" id="KW-1185">Reference proteome</keyword>
<dbReference type="PANTHER" id="PTHR43791">
    <property type="entry name" value="PERMEASE-RELATED"/>
    <property type="match status" value="1"/>
</dbReference>
<protein>
    <submittedName>
        <fullName evidence="10">MFS general substrate transporter</fullName>
    </submittedName>
</protein>
<reference evidence="10 11" key="1">
    <citation type="journal article" date="2017" name="Mol. Ecol.">
        <title>Comparative and population genomic landscape of Phellinus noxius: A hypervariable fungus causing root rot in trees.</title>
        <authorList>
            <person name="Chung C.L."/>
            <person name="Lee T.J."/>
            <person name="Akiba M."/>
            <person name="Lee H.H."/>
            <person name="Kuo T.H."/>
            <person name="Liu D."/>
            <person name="Ke H.M."/>
            <person name="Yokoi T."/>
            <person name="Roa M.B."/>
            <person name="Lu M.J."/>
            <person name="Chang Y.Y."/>
            <person name="Ann P.J."/>
            <person name="Tsai J.N."/>
            <person name="Chen C.Y."/>
            <person name="Tzean S.S."/>
            <person name="Ota Y."/>
            <person name="Hattori T."/>
            <person name="Sahashi N."/>
            <person name="Liou R.F."/>
            <person name="Kikuchi T."/>
            <person name="Tsai I.J."/>
        </authorList>
    </citation>
    <scope>NUCLEOTIDE SEQUENCE [LARGE SCALE GENOMIC DNA]</scope>
    <source>
        <strain evidence="10 11">FFPRI411160</strain>
    </source>
</reference>
<feature type="transmembrane region" description="Helical" evidence="8">
    <location>
        <begin position="342"/>
        <end position="362"/>
    </location>
</feature>
<accession>A0A286UIJ0</accession>
<gene>
    <name evidence="10" type="ORF">PNOK_0420800</name>
</gene>
<dbReference type="Proteomes" id="UP000217199">
    <property type="component" value="Unassembled WGS sequence"/>
</dbReference>
<dbReference type="InterPro" id="IPR011701">
    <property type="entry name" value="MFS"/>
</dbReference>
<name>A0A286UIJ0_9AGAM</name>
<organism evidence="10 11">
    <name type="scientific">Pyrrhoderma noxium</name>
    <dbReference type="NCBI Taxonomy" id="2282107"/>
    <lineage>
        <taxon>Eukaryota</taxon>
        <taxon>Fungi</taxon>
        <taxon>Dikarya</taxon>
        <taxon>Basidiomycota</taxon>
        <taxon>Agaricomycotina</taxon>
        <taxon>Agaricomycetes</taxon>
        <taxon>Hymenochaetales</taxon>
        <taxon>Hymenochaetaceae</taxon>
        <taxon>Pyrrhoderma</taxon>
    </lineage>
</organism>
<dbReference type="GO" id="GO:0016020">
    <property type="term" value="C:membrane"/>
    <property type="evidence" value="ECO:0007669"/>
    <property type="project" value="UniProtKB-SubCell"/>
</dbReference>
<feature type="region of interest" description="Disordered" evidence="7">
    <location>
        <begin position="520"/>
        <end position="539"/>
    </location>
</feature>
<feature type="transmembrane region" description="Helical" evidence="8">
    <location>
        <begin position="145"/>
        <end position="167"/>
    </location>
</feature>
<comment type="similarity">
    <text evidence="6">Belongs to the major facilitator superfamily. Allantoate permease family.</text>
</comment>
<sequence>MTVGDSHSLSDKGSIAHEEQIVISSNSPSSSLEKGGCQKSLDALGGDKAAQILASQQEHVFLTPEDDRRILRLIDRGVLPVMLLVYFLQQLDKSSVSYTSAFDIVGEIGLVGTQYSWLTSIVYVAQLVFQPLTAYALVRIPVAKWVFFNVLAWGITVAASSAARSFAGLISARLFLGIFEASVAPAFITITQMWWRRREQTYRTASWNAANGVCAIFGSLLAFGVGHINNNHIRPYQGIFLFCGCITLVCTPLIWFFLPDSPTSAKFLKGRDQVLALERLRDNNMGTESKVWKWPQFWETFRDLKTYLWFALLFLAALPSGGIGAFGPLIIQGFGFNSFQSILFNMPFGVLSIVSIFGGAWLTNKIRLRFPVIILLCCFPIAGSITLLKLGRGEEDKGALLAAYYIVSVMGGIQPMLYAWAPLNACGHTKKVTTTSVFFIAQCVGNIVGPLLYKTEMKPRYTQGLIADLACWCALAILSALTALYLHYLNILQAKKRVKVGKESKIVDTSILTIEDAAREREARGEGDAEGGTGKRKRNEKAFDDLTDFQNEDFVYVL</sequence>
<feature type="transmembrane region" description="Helical" evidence="8">
    <location>
        <begin position="174"/>
        <end position="195"/>
    </location>
</feature>
<keyword evidence="2" id="KW-0813">Transport</keyword>
<evidence type="ECO:0000256" key="7">
    <source>
        <dbReference type="SAM" id="MobiDB-lite"/>
    </source>
</evidence>
<feature type="transmembrane region" description="Helical" evidence="8">
    <location>
        <begin position="432"/>
        <end position="453"/>
    </location>
</feature>
<feature type="transmembrane region" description="Helical" evidence="8">
    <location>
        <begin position="400"/>
        <end position="420"/>
    </location>
</feature>
<keyword evidence="3 8" id="KW-0812">Transmembrane</keyword>
<feature type="domain" description="Major facilitator superfamily (MFS) profile" evidence="9">
    <location>
        <begin position="78"/>
        <end position="497"/>
    </location>
</feature>
<dbReference type="STRING" id="2282107.A0A286UIJ0"/>
<proteinExistence type="inferred from homology"/>
<feature type="transmembrane region" description="Helical" evidence="8">
    <location>
        <begin position="368"/>
        <end position="388"/>
    </location>
</feature>
<dbReference type="EMBL" id="NBII01000004">
    <property type="protein sequence ID" value="PAV19275.1"/>
    <property type="molecule type" value="Genomic_DNA"/>
</dbReference>
<evidence type="ECO:0000313" key="10">
    <source>
        <dbReference type="EMBL" id="PAV19275.1"/>
    </source>
</evidence>
<comment type="subcellular location">
    <subcellularLocation>
        <location evidence="1">Membrane</location>
        <topology evidence="1">Multi-pass membrane protein</topology>
    </subcellularLocation>
</comment>
<dbReference type="Pfam" id="PF07690">
    <property type="entry name" value="MFS_1"/>
    <property type="match status" value="1"/>
</dbReference>
<evidence type="ECO:0000256" key="1">
    <source>
        <dbReference type="ARBA" id="ARBA00004141"/>
    </source>
</evidence>
<keyword evidence="5 8" id="KW-0472">Membrane</keyword>
<dbReference type="InterPro" id="IPR020846">
    <property type="entry name" value="MFS_dom"/>
</dbReference>
<feature type="transmembrane region" description="Helical" evidence="8">
    <location>
        <begin position="465"/>
        <end position="488"/>
    </location>
</feature>
<evidence type="ECO:0000256" key="2">
    <source>
        <dbReference type="ARBA" id="ARBA00022448"/>
    </source>
</evidence>
<keyword evidence="4 8" id="KW-1133">Transmembrane helix</keyword>
<evidence type="ECO:0000313" key="11">
    <source>
        <dbReference type="Proteomes" id="UP000217199"/>
    </source>
</evidence>
<dbReference type="PANTHER" id="PTHR43791:SF59">
    <property type="entry name" value="TRANSPORTER, PUTATIVE (AFU_ORTHOLOGUE AFUA_1G06550)-RELATED"/>
    <property type="match status" value="1"/>
</dbReference>
<dbReference type="OrthoDB" id="6730379at2759"/>
<evidence type="ECO:0000256" key="3">
    <source>
        <dbReference type="ARBA" id="ARBA00022692"/>
    </source>
</evidence>
<evidence type="ECO:0000256" key="4">
    <source>
        <dbReference type="ARBA" id="ARBA00022989"/>
    </source>
</evidence>
<dbReference type="SUPFAM" id="SSF103473">
    <property type="entry name" value="MFS general substrate transporter"/>
    <property type="match status" value="1"/>
</dbReference>
<evidence type="ECO:0000256" key="5">
    <source>
        <dbReference type="ARBA" id="ARBA00023136"/>
    </source>
</evidence>
<dbReference type="PROSITE" id="PS50850">
    <property type="entry name" value="MFS"/>
    <property type="match status" value="1"/>
</dbReference>
<feature type="transmembrane region" description="Helical" evidence="8">
    <location>
        <begin position="307"/>
        <end position="330"/>
    </location>
</feature>
<dbReference type="GO" id="GO:0022857">
    <property type="term" value="F:transmembrane transporter activity"/>
    <property type="evidence" value="ECO:0007669"/>
    <property type="project" value="InterPro"/>
</dbReference>
<dbReference type="InterPro" id="IPR036259">
    <property type="entry name" value="MFS_trans_sf"/>
</dbReference>
<feature type="transmembrane region" description="Helical" evidence="8">
    <location>
        <begin position="207"/>
        <end position="226"/>
    </location>
</feature>
<evidence type="ECO:0000256" key="8">
    <source>
        <dbReference type="SAM" id="Phobius"/>
    </source>
</evidence>
<evidence type="ECO:0000259" key="9">
    <source>
        <dbReference type="PROSITE" id="PS50850"/>
    </source>
</evidence>
<comment type="caution">
    <text evidence="10">The sequence shown here is derived from an EMBL/GenBank/DDBJ whole genome shotgun (WGS) entry which is preliminary data.</text>
</comment>
<feature type="transmembrane region" description="Helical" evidence="8">
    <location>
        <begin position="238"/>
        <end position="258"/>
    </location>
</feature>
<dbReference type="InParanoid" id="A0A286UIJ0"/>
<dbReference type="FunFam" id="1.20.1250.20:FF:000064">
    <property type="entry name" value="MFS allantoate transporter"/>
    <property type="match status" value="1"/>
</dbReference>
<dbReference type="AlphaFoldDB" id="A0A286UIJ0"/>
<evidence type="ECO:0000256" key="6">
    <source>
        <dbReference type="ARBA" id="ARBA00037968"/>
    </source>
</evidence>